<evidence type="ECO:0008006" key="5">
    <source>
        <dbReference type="Google" id="ProtNLM"/>
    </source>
</evidence>
<proteinExistence type="predicted"/>
<dbReference type="InterPro" id="IPR013762">
    <property type="entry name" value="Integrase-like_cat_sf"/>
</dbReference>
<gene>
    <name evidence="3" type="ORF">BLNAU_22773</name>
</gene>
<evidence type="ECO:0000313" key="3">
    <source>
        <dbReference type="EMBL" id="KAK2942308.1"/>
    </source>
</evidence>
<keyword evidence="1" id="KW-0233">DNA recombination</keyword>
<dbReference type="EMBL" id="JARBJD010000418">
    <property type="protein sequence ID" value="KAK2942308.1"/>
    <property type="molecule type" value="Genomic_DNA"/>
</dbReference>
<organism evidence="3 4">
    <name type="scientific">Blattamonas nauphoetae</name>
    <dbReference type="NCBI Taxonomy" id="2049346"/>
    <lineage>
        <taxon>Eukaryota</taxon>
        <taxon>Metamonada</taxon>
        <taxon>Preaxostyla</taxon>
        <taxon>Oxymonadida</taxon>
        <taxon>Blattamonas</taxon>
    </lineage>
</organism>
<accession>A0ABQ9WS38</accession>
<name>A0ABQ9WS38_9EUKA</name>
<sequence length="569" mass="64342">MKQFRFHDVAARRAQAIAEEEEESIVPPPSTPKSQQSRMLFALSTPTRQTPQRVKTEDKVEKMLRNQMSGAVNPGEITKIESWRAGRPVTFSEDEIARYLAFVEGIPEKETKEEEHKTVKKRNDKQEESRKKQMKKKRRTRQETTDDSTESDIQEEVIEKVKRPHSAQTLETQENHRWVYRLLKDFADAMELESVLPLECNVVKQFIYVLGINDLVSVASLDSTVRCALGVLDSLHRGGPTPQAIHSAISDSVNLVKKTKLTPDVSIGKPPLIASDLHTIIVHIPDCIPEKTFEASLFLFSLSTGARASTCAAIELKDIERIVCLKDSSVLLITIRLRKMKGYHVQDSVVTVEGDIFAYSNLNVVYWLQQHLVQRFGLSLTSRDEWEQHWNLGERIWPIGPDAMTVRLQNRAFQAGFNRQYFGFHSLRSGFLSSALIKAGNDDSTRTRVLEQTAIVARWVPYSSVQMRYVKSATIGVHVANRLVMPNSELHATNVMEPVLTTTEIFHNTKLKPIPWTGGEQLSAFKEQVTTVLGMSCATLTRGSAKFHALRAKATRLFLQGRIPLDSKL</sequence>
<feature type="region of interest" description="Disordered" evidence="2">
    <location>
        <begin position="110"/>
        <end position="155"/>
    </location>
</feature>
<comment type="caution">
    <text evidence="3">The sequence shown here is derived from an EMBL/GenBank/DDBJ whole genome shotgun (WGS) entry which is preliminary data.</text>
</comment>
<reference evidence="3 4" key="1">
    <citation type="journal article" date="2022" name="bioRxiv">
        <title>Genomics of Preaxostyla Flagellates Illuminates Evolutionary Transitions and the Path Towards Mitochondrial Loss.</title>
        <authorList>
            <person name="Novak L.V.F."/>
            <person name="Treitli S.C."/>
            <person name="Pyrih J."/>
            <person name="Halakuc P."/>
            <person name="Pipaliya S.V."/>
            <person name="Vacek V."/>
            <person name="Brzon O."/>
            <person name="Soukal P."/>
            <person name="Eme L."/>
            <person name="Dacks J.B."/>
            <person name="Karnkowska A."/>
            <person name="Elias M."/>
            <person name="Hampl V."/>
        </authorList>
    </citation>
    <scope>NUCLEOTIDE SEQUENCE [LARGE SCALE GENOMIC DNA]</scope>
    <source>
        <strain evidence="3">NAU3</strain>
        <tissue evidence="3">Gut</tissue>
    </source>
</reference>
<evidence type="ECO:0000313" key="4">
    <source>
        <dbReference type="Proteomes" id="UP001281761"/>
    </source>
</evidence>
<dbReference type="Gene3D" id="1.10.443.10">
    <property type="entry name" value="Intergrase catalytic core"/>
    <property type="match status" value="1"/>
</dbReference>
<dbReference type="Proteomes" id="UP001281761">
    <property type="component" value="Unassembled WGS sequence"/>
</dbReference>
<dbReference type="SUPFAM" id="SSF56349">
    <property type="entry name" value="DNA breaking-rejoining enzymes"/>
    <property type="match status" value="1"/>
</dbReference>
<feature type="region of interest" description="Disordered" evidence="2">
    <location>
        <begin position="15"/>
        <end position="37"/>
    </location>
</feature>
<protein>
    <recommendedName>
        <fullName evidence="5">Tyr recombinase domain-containing protein</fullName>
    </recommendedName>
</protein>
<evidence type="ECO:0000256" key="2">
    <source>
        <dbReference type="SAM" id="MobiDB-lite"/>
    </source>
</evidence>
<feature type="compositionally biased region" description="Acidic residues" evidence="2">
    <location>
        <begin position="145"/>
        <end position="155"/>
    </location>
</feature>
<dbReference type="InterPro" id="IPR011010">
    <property type="entry name" value="DNA_brk_join_enz"/>
</dbReference>
<keyword evidence="4" id="KW-1185">Reference proteome</keyword>
<evidence type="ECO:0000256" key="1">
    <source>
        <dbReference type="ARBA" id="ARBA00023172"/>
    </source>
</evidence>